<dbReference type="CDD" id="cd01012">
    <property type="entry name" value="YcaC_related"/>
    <property type="match status" value="1"/>
</dbReference>
<dbReference type="Proteomes" id="UP000781958">
    <property type="component" value="Unassembled WGS sequence"/>
</dbReference>
<evidence type="ECO:0000313" key="3">
    <source>
        <dbReference type="Proteomes" id="UP000781958"/>
    </source>
</evidence>
<name>A0ABS4SDE0_9PROT</name>
<dbReference type="Pfam" id="PF00857">
    <property type="entry name" value="Isochorismatase"/>
    <property type="match status" value="1"/>
</dbReference>
<proteinExistence type="predicted"/>
<reference evidence="2 3" key="1">
    <citation type="submission" date="2021-03" db="EMBL/GenBank/DDBJ databases">
        <title>Genomic Encyclopedia of Type Strains, Phase III (KMG-III): the genomes of soil and plant-associated and newly described type strains.</title>
        <authorList>
            <person name="Whitman W."/>
        </authorList>
    </citation>
    <scope>NUCLEOTIDE SEQUENCE [LARGE SCALE GENOMIC DNA]</scope>
    <source>
        <strain evidence="2 3">IMMIB AFH-6</strain>
    </source>
</reference>
<comment type="caution">
    <text evidence="2">The sequence shown here is derived from an EMBL/GenBank/DDBJ whole genome shotgun (WGS) entry which is preliminary data.</text>
</comment>
<accession>A0ABS4SDE0</accession>
<evidence type="ECO:0000259" key="1">
    <source>
        <dbReference type="Pfam" id="PF00857"/>
    </source>
</evidence>
<feature type="domain" description="Isochorismatase-like" evidence="1">
    <location>
        <begin position="8"/>
        <end position="157"/>
    </location>
</feature>
<keyword evidence="3" id="KW-1185">Reference proteome</keyword>
<dbReference type="InterPro" id="IPR000868">
    <property type="entry name" value="Isochorismatase-like_dom"/>
</dbReference>
<evidence type="ECO:0000313" key="2">
    <source>
        <dbReference type="EMBL" id="MBP2290593.1"/>
    </source>
</evidence>
<dbReference type="InterPro" id="IPR036380">
    <property type="entry name" value="Isochorismatase-like_sf"/>
</dbReference>
<dbReference type="PANTHER" id="PTHR14119:SF3">
    <property type="entry name" value="ISOCHORISMATASE DOMAIN-CONTAINING PROTEIN 2"/>
    <property type="match status" value="1"/>
</dbReference>
<gene>
    <name evidence="2" type="ORF">J2851_000330</name>
</gene>
<dbReference type="RefSeq" id="WP_209762876.1">
    <property type="nucleotide sequence ID" value="NZ_JAGINP010000001.1"/>
</dbReference>
<dbReference type="InterPro" id="IPR050993">
    <property type="entry name" value="Isochorismatase_domain"/>
</dbReference>
<dbReference type="EMBL" id="JAGINP010000001">
    <property type="protein sequence ID" value="MBP2290593.1"/>
    <property type="molecule type" value="Genomic_DNA"/>
</dbReference>
<organism evidence="2 3">
    <name type="scientific">Azospirillum rugosum</name>
    <dbReference type="NCBI Taxonomy" id="416170"/>
    <lineage>
        <taxon>Bacteria</taxon>
        <taxon>Pseudomonadati</taxon>
        <taxon>Pseudomonadota</taxon>
        <taxon>Alphaproteobacteria</taxon>
        <taxon>Rhodospirillales</taxon>
        <taxon>Azospirillaceae</taxon>
        <taxon>Azospirillum</taxon>
    </lineage>
</organism>
<dbReference type="Gene3D" id="3.40.50.850">
    <property type="entry name" value="Isochorismatase-like"/>
    <property type="match status" value="1"/>
</dbReference>
<dbReference type="SUPFAM" id="SSF52499">
    <property type="entry name" value="Isochorismatase-like hydrolases"/>
    <property type="match status" value="1"/>
</dbReference>
<dbReference type="PANTHER" id="PTHR14119">
    <property type="entry name" value="HYDROLASE"/>
    <property type="match status" value="1"/>
</dbReference>
<sequence length="180" mass="19028">MLLNSEQSLLLVVDVQERLMPAILDADGVAANVAILVKAAKLLNVPVLATEHYPKGLGPTVAPIRELLPPGAVVEKISFSAVGEPSFLERLERAGRRQILLAGAETHVCVMQTALSLRALGYDVALAADASSSRKASNVALGHARLRANGVEVVSTEMAVFEWLGRGDAPAFKSVLSLIK</sequence>
<protein>
    <submittedName>
        <fullName evidence="2">Nicotinamidase-related amidase</fullName>
    </submittedName>
</protein>